<keyword evidence="8" id="KW-1185">Reference proteome</keyword>
<evidence type="ECO:0000313" key="9">
    <source>
        <dbReference type="WBParaSite" id="jg18746"/>
    </source>
</evidence>
<dbReference type="SMART" id="SM01396">
    <property type="entry name" value="BC10"/>
    <property type="match status" value="1"/>
</dbReference>
<evidence type="ECO:0000256" key="5">
    <source>
        <dbReference type="ARBA" id="ARBA00023136"/>
    </source>
</evidence>
<reference evidence="9" key="1">
    <citation type="submission" date="2022-11" db="UniProtKB">
        <authorList>
            <consortium name="WormBaseParasite"/>
        </authorList>
    </citation>
    <scope>IDENTIFICATION</scope>
</reference>
<evidence type="ECO:0000313" key="8">
    <source>
        <dbReference type="Proteomes" id="UP000887574"/>
    </source>
</evidence>
<dbReference type="Proteomes" id="UP000887574">
    <property type="component" value="Unplaced"/>
</dbReference>
<evidence type="ECO:0000256" key="4">
    <source>
        <dbReference type="ARBA" id="ARBA00022989"/>
    </source>
</evidence>
<keyword evidence="4 7" id="KW-1133">Transmembrane helix</keyword>
<dbReference type="Pfam" id="PF06726">
    <property type="entry name" value="BC10"/>
    <property type="match status" value="1"/>
</dbReference>
<comment type="subcellular location">
    <subcellularLocation>
        <location evidence="1">Membrane</location>
    </subcellularLocation>
</comment>
<proteinExistence type="inferred from homology"/>
<comment type="similarity">
    <text evidence="2">Belongs to the BLCAP family.</text>
</comment>
<keyword evidence="5 7" id="KW-0472">Membrane</keyword>
<dbReference type="AlphaFoldDB" id="A0A915DDF5"/>
<evidence type="ECO:0000256" key="7">
    <source>
        <dbReference type="SAM" id="Phobius"/>
    </source>
</evidence>
<feature type="transmembrane region" description="Helical" evidence="7">
    <location>
        <begin position="45"/>
        <end position="63"/>
    </location>
</feature>
<keyword evidence="3 7" id="KW-0812">Transmembrane</keyword>
<dbReference type="WBParaSite" id="jg18746">
    <property type="protein sequence ID" value="jg18746"/>
    <property type="gene ID" value="jg18746"/>
</dbReference>
<evidence type="ECO:0000256" key="6">
    <source>
        <dbReference type="ARBA" id="ARBA00045856"/>
    </source>
</evidence>
<dbReference type="GO" id="GO:0016020">
    <property type="term" value="C:membrane"/>
    <property type="evidence" value="ECO:0007669"/>
    <property type="project" value="UniProtKB-SubCell"/>
</dbReference>
<accession>A0A915DDF5</accession>
<protein>
    <submittedName>
        <fullName evidence="9">Bladder cancer-associated protein</fullName>
    </submittedName>
</protein>
<dbReference type="PANTHER" id="PTHR13259:SF1">
    <property type="entry name" value="BLADDER CANCER-ASSOCIATED PROTEIN"/>
    <property type="match status" value="1"/>
</dbReference>
<evidence type="ECO:0000256" key="2">
    <source>
        <dbReference type="ARBA" id="ARBA00007216"/>
    </source>
</evidence>
<evidence type="ECO:0000256" key="3">
    <source>
        <dbReference type="ARBA" id="ARBA00022692"/>
    </source>
</evidence>
<feature type="transmembrane region" description="Helical" evidence="7">
    <location>
        <begin position="17"/>
        <end position="38"/>
    </location>
</feature>
<evidence type="ECO:0000256" key="1">
    <source>
        <dbReference type="ARBA" id="ARBA00004370"/>
    </source>
</evidence>
<dbReference type="InterPro" id="IPR009598">
    <property type="entry name" value="BCALP"/>
</dbReference>
<comment type="function">
    <text evidence="6">Acts as a tumor suppressor; induces growth arrest at G(1)/S checkpoint and apoptosis via RB1-dependent and p53/TP53- and NF-kappa-B-independent mechanisms. Modulates expression of genes involved in the regulation of proliferation, cell cycle and apoptosis.</text>
</comment>
<sequence>MYCLQWLIPVLLIPKHLIHPTFLIDQALFLWFYIIGFALERRPCYICMIIFFAAVFFICYSSEECALWPTCQTVLNEGHMCTYNDQRMAV</sequence>
<organism evidence="8 9">
    <name type="scientific">Ditylenchus dipsaci</name>
    <dbReference type="NCBI Taxonomy" id="166011"/>
    <lineage>
        <taxon>Eukaryota</taxon>
        <taxon>Metazoa</taxon>
        <taxon>Ecdysozoa</taxon>
        <taxon>Nematoda</taxon>
        <taxon>Chromadorea</taxon>
        <taxon>Rhabditida</taxon>
        <taxon>Tylenchina</taxon>
        <taxon>Tylenchomorpha</taxon>
        <taxon>Sphaerularioidea</taxon>
        <taxon>Anguinidae</taxon>
        <taxon>Anguininae</taxon>
        <taxon>Ditylenchus</taxon>
    </lineage>
</organism>
<name>A0A915DDF5_9BILA</name>
<dbReference type="PANTHER" id="PTHR13259">
    <property type="entry name" value="BLADDER CANCER 10 KD PROTEIN HOMOLOG"/>
    <property type="match status" value="1"/>
</dbReference>